<dbReference type="STRING" id="1121439.dsat_2197"/>
<dbReference type="AlphaFoldDB" id="S7TFH0"/>
<dbReference type="GO" id="GO:0016787">
    <property type="term" value="F:hydrolase activity"/>
    <property type="evidence" value="ECO:0007669"/>
    <property type="project" value="InterPro"/>
</dbReference>
<dbReference type="SUPFAM" id="SSF56300">
    <property type="entry name" value="Metallo-dependent phosphatases"/>
    <property type="match status" value="1"/>
</dbReference>
<dbReference type="Pfam" id="PF00149">
    <property type="entry name" value="Metallophos"/>
    <property type="match status" value="1"/>
</dbReference>
<organism evidence="2 3">
    <name type="scientific">Alkalidesulfovibrio alkalitolerans DSM 16529</name>
    <dbReference type="NCBI Taxonomy" id="1121439"/>
    <lineage>
        <taxon>Bacteria</taxon>
        <taxon>Pseudomonadati</taxon>
        <taxon>Thermodesulfobacteriota</taxon>
        <taxon>Desulfovibrionia</taxon>
        <taxon>Desulfovibrionales</taxon>
        <taxon>Desulfovibrionaceae</taxon>
        <taxon>Alkalidesulfovibrio</taxon>
    </lineage>
</organism>
<dbReference type="eggNOG" id="COG0420">
    <property type="taxonomic scope" value="Bacteria"/>
</dbReference>
<dbReference type="RefSeq" id="WP_020886083.1">
    <property type="nucleotide sequence ID" value="NZ_ATHI01000004.1"/>
</dbReference>
<accession>S7TFH0</accession>
<evidence type="ECO:0000313" key="3">
    <source>
        <dbReference type="Proteomes" id="UP000014975"/>
    </source>
</evidence>
<evidence type="ECO:0000259" key="1">
    <source>
        <dbReference type="Pfam" id="PF00149"/>
    </source>
</evidence>
<sequence length="316" mass="35048">MTKTIEAEGLLLIPDPHVAATPPGQRLDGFMEQVLAKLAFCLERAARDNLVPVILGDLFHWPRDNPNSLLVALIGLFGPHRPFTLVGNHDKYQTRLTDDCSVAVLRAAGVVRLIDEAGPVFRLQTPGGAALICASPDGFPLPRVFEKSEDEEVVWLCHHNIGFPDFPDRQVAPREIEGVDWVVNGHIHRPQPTLVRGGTRWANPGNVTRLTFSRRTRERVPAASIWRPGCEDLTHVPVPHLPFERVFPDQPLPEEAPGGAREPSAFLAGLERLAWRRTAEGAGLREFLSANLNPELPEAKLVWELYEEVTGNGRET</sequence>
<dbReference type="PATRIC" id="fig|1121439.3.peg.586"/>
<dbReference type="Gene3D" id="3.60.21.10">
    <property type="match status" value="1"/>
</dbReference>
<name>S7TFH0_9BACT</name>
<proteinExistence type="predicted"/>
<dbReference type="InterPro" id="IPR029052">
    <property type="entry name" value="Metallo-depent_PP-like"/>
</dbReference>
<keyword evidence="3" id="KW-1185">Reference proteome</keyword>
<feature type="domain" description="Calcineurin-like phosphoesterase" evidence="1">
    <location>
        <begin position="11"/>
        <end position="190"/>
    </location>
</feature>
<comment type="caution">
    <text evidence="2">The sequence shown here is derived from an EMBL/GenBank/DDBJ whole genome shotgun (WGS) entry which is preliminary data.</text>
</comment>
<dbReference type="EMBL" id="ATHI01000004">
    <property type="protein sequence ID" value="EPR35496.1"/>
    <property type="molecule type" value="Genomic_DNA"/>
</dbReference>
<protein>
    <recommendedName>
        <fullName evidence="1">Calcineurin-like phosphoesterase domain-containing protein</fullName>
    </recommendedName>
</protein>
<reference evidence="2 3" key="1">
    <citation type="journal article" date="2013" name="Genome Announc.">
        <title>Draft genome sequences for three mercury-methylating, sulfate-reducing bacteria.</title>
        <authorList>
            <person name="Brown S.D."/>
            <person name="Hurt R.A.Jr."/>
            <person name="Gilmour C.C."/>
            <person name="Elias D.A."/>
        </authorList>
    </citation>
    <scope>NUCLEOTIDE SEQUENCE [LARGE SCALE GENOMIC DNA]</scope>
    <source>
        <strain evidence="2 3">DSM 16529</strain>
    </source>
</reference>
<evidence type="ECO:0000313" key="2">
    <source>
        <dbReference type="EMBL" id="EPR35496.1"/>
    </source>
</evidence>
<gene>
    <name evidence="2" type="ORF">dsat_2197</name>
</gene>
<dbReference type="Proteomes" id="UP000014975">
    <property type="component" value="Unassembled WGS sequence"/>
</dbReference>
<dbReference type="InterPro" id="IPR004843">
    <property type="entry name" value="Calcineurin-like_PHP"/>
</dbReference>